<feature type="domain" description="4Fe-4S ferredoxin-type" evidence="7">
    <location>
        <begin position="295"/>
        <end position="325"/>
    </location>
</feature>
<evidence type="ECO:0000256" key="6">
    <source>
        <dbReference type="SAM" id="Phobius"/>
    </source>
</evidence>
<feature type="transmembrane region" description="Helical" evidence="6">
    <location>
        <begin position="150"/>
        <end position="170"/>
    </location>
</feature>
<dbReference type="AlphaFoldDB" id="A0AAU9CPE2"/>
<protein>
    <submittedName>
        <fullName evidence="8">Fe-S oxidoreductase</fullName>
    </submittedName>
</protein>
<keyword evidence="6" id="KW-0812">Transmembrane</keyword>
<dbReference type="InterPro" id="IPR036197">
    <property type="entry name" value="NarG-like_sf"/>
</dbReference>
<feature type="transmembrane region" description="Helical" evidence="6">
    <location>
        <begin position="67"/>
        <end position="93"/>
    </location>
</feature>
<dbReference type="GO" id="GO:0016491">
    <property type="term" value="F:oxidoreductase activity"/>
    <property type="evidence" value="ECO:0007669"/>
    <property type="project" value="UniProtKB-KW"/>
</dbReference>
<dbReference type="RefSeq" id="WP_338392533.1">
    <property type="nucleotide sequence ID" value="NZ_AP025314.1"/>
</dbReference>
<dbReference type="PROSITE" id="PS00198">
    <property type="entry name" value="4FE4S_FER_1"/>
    <property type="match status" value="1"/>
</dbReference>
<keyword evidence="6" id="KW-1133">Transmembrane helix</keyword>
<sequence length="445" mass="50020">MKLLQQAIFVLTLATAFYLVAKRVIRIRNNILSGKPEKISGDRSQRLKNMLLVAFGQKKMFQKPIPALLHLCVYSGFLLINIEVLEIVIDGIFGTHRIFATALGAFYSTLISFFEILATLVITACVVFLIRRHILKVKRFSGLEMTRWPVLDAMLILVIEIALMVSILTMNGADQVLQTRDVGYTATGPFLLSGLLKPFFSNFSTGTLIVAERTAWWFHILGIFAFALYITYSKHFHIALAFPSTYFAKLEAKGKIKNMPEVMAEVKSMMGEETGEEETPEIPVLGAKDATDLSWKSLMDAYTCTECGRCTSNCPANLTGKMLSPRKVMMDTRDRIEEIGEFRSKNGENTPDGKSLLGNYISHEELNACTTCNACTDACPINLDPLSIIIQLRRHMAMEESSSPNEWNMMFANIENNFAPWKFPASDRFNWATELANEKPTEQKS</sequence>
<gene>
    <name evidence="8" type="ORF">FUAX_34430</name>
</gene>
<organism evidence="8 9">
    <name type="scientific">Fulvitalea axinellae</name>
    <dbReference type="NCBI Taxonomy" id="1182444"/>
    <lineage>
        <taxon>Bacteria</taxon>
        <taxon>Pseudomonadati</taxon>
        <taxon>Bacteroidota</taxon>
        <taxon>Cytophagia</taxon>
        <taxon>Cytophagales</taxon>
        <taxon>Persicobacteraceae</taxon>
        <taxon>Fulvitalea</taxon>
    </lineage>
</organism>
<dbReference type="PROSITE" id="PS51379">
    <property type="entry name" value="4FE4S_FER_2"/>
    <property type="match status" value="2"/>
</dbReference>
<feature type="transmembrane region" description="Helical" evidence="6">
    <location>
        <begin position="215"/>
        <end position="232"/>
    </location>
</feature>
<keyword evidence="9" id="KW-1185">Reference proteome</keyword>
<evidence type="ECO:0000313" key="8">
    <source>
        <dbReference type="EMBL" id="BDD11011.1"/>
    </source>
</evidence>
<dbReference type="InterPro" id="IPR017896">
    <property type="entry name" value="4Fe4S_Fe-S-bd"/>
</dbReference>
<dbReference type="PANTHER" id="PTHR43255:SF1">
    <property type="entry name" value="IRON-SULFUR-BINDING OXIDOREDUCTASE FADF-RELATED"/>
    <property type="match status" value="1"/>
</dbReference>
<keyword evidence="5" id="KW-0411">Iron-sulfur</keyword>
<keyword evidence="1" id="KW-0004">4Fe-4S</keyword>
<evidence type="ECO:0000256" key="2">
    <source>
        <dbReference type="ARBA" id="ARBA00022723"/>
    </source>
</evidence>
<reference evidence="8 9" key="1">
    <citation type="submission" date="2021-12" db="EMBL/GenBank/DDBJ databases">
        <title>Genome sequencing of bacteria with rrn-lacking chromosome and rrn-plasmid.</title>
        <authorList>
            <person name="Anda M."/>
            <person name="Iwasaki W."/>
        </authorList>
    </citation>
    <scope>NUCLEOTIDE SEQUENCE [LARGE SCALE GENOMIC DNA]</scope>
    <source>
        <strain evidence="8 9">DSM 100852</strain>
    </source>
</reference>
<dbReference type="KEGG" id="fax:FUAX_34430"/>
<feature type="transmembrane region" description="Helical" evidence="6">
    <location>
        <begin position="6"/>
        <end position="25"/>
    </location>
</feature>
<dbReference type="Gene3D" id="1.20.950.20">
    <property type="entry name" value="Transmembrane di-heme cytochromes, Chain C"/>
    <property type="match status" value="1"/>
</dbReference>
<dbReference type="EMBL" id="AP025314">
    <property type="protein sequence ID" value="BDD11011.1"/>
    <property type="molecule type" value="Genomic_DNA"/>
</dbReference>
<accession>A0AAU9CPE2</accession>
<dbReference type="Proteomes" id="UP001348817">
    <property type="component" value="Chromosome"/>
</dbReference>
<evidence type="ECO:0000256" key="5">
    <source>
        <dbReference type="ARBA" id="ARBA00023014"/>
    </source>
</evidence>
<evidence type="ECO:0000313" key="9">
    <source>
        <dbReference type="Proteomes" id="UP001348817"/>
    </source>
</evidence>
<keyword evidence="4" id="KW-0408">Iron</keyword>
<keyword evidence="6" id="KW-0472">Membrane</keyword>
<dbReference type="InterPro" id="IPR017900">
    <property type="entry name" value="4Fe4S_Fe_S_CS"/>
</dbReference>
<dbReference type="GO" id="GO:0051539">
    <property type="term" value="F:4 iron, 4 sulfur cluster binding"/>
    <property type="evidence" value="ECO:0007669"/>
    <property type="project" value="UniProtKB-KW"/>
</dbReference>
<dbReference type="InterPro" id="IPR009051">
    <property type="entry name" value="Helical_ferredxn"/>
</dbReference>
<evidence type="ECO:0000256" key="1">
    <source>
        <dbReference type="ARBA" id="ARBA00022485"/>
    </source>
</evidence>
<evidence type="ECO:0000259" key="7">
    <source>
        <dbReference type="PROSITE" id="PS51379"/>
    </source>
</evidence>
<dbReference type="SUPFAM" id="SSF103501">
    <property type="entry name" value="Respiratory nitrate reductase 1 gamma chain"/>
    <property type="match status" value="1"/>
</dbReference>
<feature type="transmembrane region" description="Helical" evidence="6">
    <location>
        <begin position="105"/>
        <end position="130"/>
    </location>
</feature>
<dbReference type="SUPFAM" id="SSF46548">
    <property type="entry name" value="alpha-helical ferredoxin"/>
    <property type="match status" value="1"/>
</dbReference>
<feature type="domain" description="4Fe-4S ferredoxin-type" evidence="7">
    <location>
        <begin position="359"/>
        <end position="389"/>
    </location>
</feature>
<proteinExistence type="predicted"/>
<dbReference type="Gene3D" id="1.10.1060.10">
    <property type="entry name" value="Alpha-helical ferredoxin"/>
    <property type="match status" value="1"/>
</dbReference>
<dbReference type="PANTHER" id="PTHR43255">
    <property type="entry name" value="IRON-SULFUR-BINDING OXIDOREDUCTASE FADF-RELATED-RELATED"/>
    <property type="match status" value="1"/>
</dbReference>
<dbReference type="GO" id="GO:0046872">
    <property type="term" value="F:metal ion binding"/>
    <property type="evidence" value="ECO:0007669"/>
    <property type="project" value="UniProtKB-KW"/>
</dbReference>
<keyword evidence="3" id="KW-0560">Oxidoreductase</keyword>
<dbReference type="GO" id="GO:0005886">
    <property type="term" value="C:plasma membrane"/>
    <property type="evidence" value="ECO:0007669"/>
    <property type="project" value="TreeGrafter"/>
</dbReference>
<dbReference type="InterPro" id="IPR051460">
    <property type="entry name" value="HdrC_iron-sulfur_subunit"/>
</dbReference>
<evidence type="ECO:0000256" key="4">
    <source>
        <dbReference type="ARBA" id="ARBA00023004"/>
    </source>
</evidence>
<feature type="transmembrane region" description="Helical" evidence="6">
    <location>
        <begin position="182"/>
        <end position="203"/>
    </location>
</feature>
<evidence type="ECO:0000256" key="3">
    <source>
        <dbReference type="ARBA" id="ARBA00023002"/>
    </source>
</evidence>
<keyword evidence="2" id="KW-0479">Metal-binding</keyword>
<name>A0AAU9CPE2_9BACT</name>
<dbReference type="Pfam" id="PF13187">
    <property type="entry name" value="Fer4_9"/>
    <property type="match status" value="1"/>
</dbReference>